<keyword evidence="5 9" id="KW-0812">Transmembrane</keyword>
<evidence type="ECO:0000256" key="2">
    <source>
        <dbReference type="ARBA" id="ARBA00008038"/>
    </source>
</evidence>
<feature type="domain" description="MotA/TolQ/ExbB proton channel" evidence="10">
    <location>
        <begin position="99"/>
        <end position="216"/>
    </location>
</feature>
<keyword evidence="4" id="KW-1003">Cell membrane</keyword>
<feature type="transmembrane region" description="Helical" evidence="9">
    <location>
        <begin position="145"/>
        <end position="166"/>
    </location>
</feature>
<evidence type="ECO:0000256" key="6">
    <source>
        <dbReference type="ARBA" id="ARBA00022779"/>
    </source>
</evidence>
<accession>A0A2T0WIX3</accession>
<evidence type="ECO:0000256" key="5">
    <source>
        <dbReference type="ARBA" id="ARBA00022692"/>
    </source>
</evidence>
<dbReference type="PANTHER" id="PTHR30433:SF2">
    <property type="entry name" value="MOTILITY PROTEIN A"/>
    <property type="match status" value="1"/>
</dbReference>
<dbReference type="OrthoDB" id="9806929at2"/>
<sequence length="254" mass="26832">MDIATLIGFLGAMGMILGAMISAGGIGPFIDVPSILIVFGGAFFAVMYTAPMGVFLGSFGAMAKAFMPKAPKPEALIETMVDLSNKARKDGMMALEGAEVPDKFFGKGLQMLVDGADEHKMAKQMNQEIKAMKARHAAAQGVLKAWVDIAPAMGMIGTLIGLVQMLGNMADPKSIGPAMAVALLTTLYGAFIANVLFGPMNTKLEGYTGDEVVYREMVIEGLRNIARGESGRNVQEQLLANLPPKAQAKMQDAA</sequence>
<evidence type="ECO:0000256" key="3">
    <source>
        <dbReference type="ARBA" id="ARBA00022448"/>
    </source>
</evidence>
<dbReference type="AlphaFoldDB" id="A0A2T0WIX3"/>
<evidence type="ECO:0000256" key="4">
    <source>
        <dbReference type="ARBA" id="ARBA00022475"/>
    </source>
</evidence>
<evidence type="ECO:0000313" key="12">
    <source>
        <dbReference type="Proteomes" id="UP000238392"/>
    </source>
</evidence>
<evidence type="ECO:0000256" key="9">
    <source>
        <dbReference type="SAM" id="Phobius"/>
    </source>
</evidence>
<evidence type="ECO:0000259" key="10">
    <source>
        <dbReference type="Pfam" id="PF01618"/>
    </source>
</evidence>
<gene>
    <name evidence="11" type="ORF">CLV74_112123</name>
</gene>
<comment type="similarity">
    <text evidence="2">Belongs to the MotA family.</text>
</comment>
<evidence type="ECO:0000313" key="11">
    <source>
        <dbReference type="EMBL" id="PRY86484.1"/>
    </source>
</evidence>
<keyword evidence="6" id="KW-0283">Flagellar rotation</keyword>
<dbReference type="GO" id="GO:0005886">
    <property type="term" value="C:plasma membrane"/>
    <property type="evidence" value="ECO:0007669"/>
    <property type="project" value="UniProtKB-SubCell"/>
</dbReference>
<feature type="transmembrane region" description="Helical" evidence="9">
    <location>
        <begin position="7"/>
        <end position="30"/>
    </location>
</feature>
<protein>
    <submittedName>
        <fullName evidence="11">Chemotaxis protein MotA</fullName>
    </submittedName>
</protein>
<dbReference type="RefSeq" id="WP_106266771.1">
    <property type="nucleotide sequence ID" value="NZ_PVTQ01000012.1"/>
</dbReference>
<evidence type="ECO:0000256" key="7">
    <source>
        <dbReference type="ARBA" id="ARBA00022989"/>
    </source>
</evidence>
<dbReference type="EMBL" id="PVTQ01000012">
    <property type="protein sequence ID" value="PRY86484.1"/>
    <property type="molecule type" value="Genomic_DNA"/>
</dbReference>
<keyword evidence="8 9" id="KW-0472">Membrane</keyword>
<dbReference type="GO" id="GO:0006935">
    <property type="term" value="P:chemotaxis"/>
    <property type="evidence" value="ECO:0007669"/>
    <property type="project" value="InterPro"/>
</dbReference>
<dbReference type="PANTHER" id="PTHR30433">
    <property type="entry name" value="CHEMOTAXIS PROTEIN MOTA"/>
    <property type="match status" value="1"/>
</dbReference>
<dbReference type="Proteomes" id="UP000238392">
    <property type="component" value="Unassembled WGS sequence"/>
</dbReference>
<comment type="caution">
    <text evidence="11">The sequence shown here is derived from an EMBL/GenBank/DDBJ whole genome shotgun (WGS) entry which is preliminary data.</text>
</comment>
<dbReference type="InterPro" id="IPR047055">
    <property type="entry name" value="MotA-like"/>
</dbReference>
<dbReference type="InterPro" id="IPR002898">
    <property type="entry name" value="MotA_ExbB_proton_chnl"/>
</dbReference>
<organism evidence="11 12">
    <name type="scientific">Donghicola tyrosinivorans</name>
    <dbReference type="NCBI Taxonomy" id="1652492"/>
    <lineage>
        <taxon>Bacteria</taxon>
        <taxon>Pseudomonadati</taxon>
        <taxon>Pseudomonadota</taxon>
        <taxon>Alphaproteobacteria</taxon>
        <taxon>Rhodobacterales</taxon>
        <taxon>Roseobacteraceae</taxon>
        <taxon>Donghicola</taxon>
    </lineage>
</organism>
<feature type="transmembrane region" description="Helical" evidence="9">
    <location>
        <begin position="36"/>
        <end position="59"/>
    </location>
</feature>
<keyword evidence="7 9" id="KW-1133">Transmembrane helix</keyword>
<dbReference type="Pfam" id="PF01618">
    <property type="entry name" value="MotA_ExbB"/>
    <property type="match status" value="1"/>
</dbReference>
<evidence type="ECO:0000256" key="1">
    <source>
        <dbReference type="ARBA" id="ARBA00004651"/>
    </source>
</evidence>
<dbReference type="PROSITE" id="PS01307">
    <property type="entry name" value="MOTA"/>
    <property type="match status" value="1"/>
</dbReference>
<comment type="subcellular location">
    <subcellularLocation>
        <location evidence="1">Cell membrane</location>
        <topology evidence="1">Multi-pass membrane protein</topology>
    </subcellularLocation>
</comment>
<dbReference type="InterPro" id="IPR000540">
    <property type="entry name" value="Flag_MotA_CS"/>
</dbReference>
<keyword evidence="3" id="KW-0813">Transport</keyword>
<proteinExistence type="inferred from homology"/>
<keyword evidence="12" id="KW-1185">Reference proteome</keyword>
<evidence type="ECO:0000256" key="8">
    <source>
        <dbReference type="ARBA" id="ARBA00023136"/>
    </source>
</evidence>
<reference evidence="11 12" key="1">
    <citation type="submission" date="2018-03" db="EMBL/GenBank/DDBJ databases">
        <title>Genomic Encyclopedia of Archaeal and Bacterial Type Strains, Phase II (KMG-II): from individual species to whole genera.</title>
        <authorList>
            <person name="Goeker M."/>
        </authorList>
    </citation>
    <scope>NUCLEOTIDE SEQUENCE [LARGE SCALE GENOMIC DNA]</scope>
    <source>
        <strain evidence="11 12">DSM 100212</strain>
    </source>
</reference>
<dbReference type="GO" id="GO:0071978">
    <property type="term" value="P:bacterial-type flagellum-dependent swarming motility"/>
    <property type="evidence" value="ECO:0007669"/>
    <property type="project" value="InterPro"/>
</dbReference>
<name>A0A2T0WIX3_9RHOB</name>
<feature type="transmembrane region" description="Helical" evidence="9">
    <location>
        <begin position="178"/>
        <end position="197"/>
    </location>
</feature>